<dbReference type="KEGG" id="ifn:GM661_13300"/>
<dbReference type="InterPro" id="IPR050545">
    <property type="entry name" value="Mycobact_MmpL"/>
</dbReference>
<dbReference type="EMBL" id="CP046640">
    <property type="protein sequence ID" value="QTL98870.1"/>
    <property type="molecule type" value="Genomic_DNA"/>
</dbReference>
<dbReference type="PROSITE" id="PS50156">
    <property type="entry name" value="SSD"/>
    <property type="match status" value="1"/>
</dbReference>
<feature type="domain" description="SSD" evidence="7">
    <location>
        <begin position="285"/>
        <end position="408"/>
    </location>
</feature>
<protein>
    <submittedName>
        <fullName evidence="8">MMPL family transporter</fullName>
    </submittedName>
</protein>
<keyword evidence="5 6" id="KW-0472">Membrane</keyword>
<feature type="transmembrane region" description="Helical" evidence="6">
    <location>
        <begin position="282"/>
        <end position="302"/>
    </location>
</feature>
<dbReference type="InterPro" id="IPR000731">
    <property type="entry name" value="SSD"/>
</dbReference>
<feature type="transmembrane region" description="Helical" evidence="6">
    <location>
        <begin position="354"/>
        <end position="375"/>
    </location>
</feature>
<dbReference type="AlphaFoldDB" id="A0A8A7KC97"/>
<feature type="transmembrane region" description="Helical" evidence="6">
    <location>
        <begin position="314"/>
        <end position="333"/>
    </location>
</feature>
<reference evidence="8" key="1">
    <citation type="submission" date="2019-12" db="EMBL/GenBank/DDBJ databases">
        <authorList>
            <person name="zhang j."/>
            <person name="sun C.M."/>
        </authorList>
    </citation>
    <scope>NUCLEOTIDE SEQUENCE</scope>
    <source>
        <strain evidence="8">NS-1</strain>
    </source>
</reference>
<dbReference type="SUPFAM" id="SSF82866">
    <property type="entry name" value="Multidrug efflux transporter AcrB transmembrane domain"/>
    <property type="match status" value="1"/>
</dbReference>
<evidence type="ECO:0000256" key="5">
    <source>
        <dbReference type="ARBA" id="ARBA00023136"/>
    </source>
</evidence>
<feature type="transmembrane region" description="Helical" evidence="6">
    <location>
        <begin position="387"/>
        <end position="408"/>
    </location>
</feature>
<dbReference type="PANTHER" id="PTHR33406">
    <property type="entry name" value="MEMBRANE PROTEIN MJ1562-RELATED"/>
    <property type="match status" value="1"/>
</dbReference>
<keyword evidence="2" id="KW-1003">Cell membrane</keyword>
<sequence length="577" mass="65408">MDLEKINARFRLLGKKVIKYRYLVLIIFAIFVGFSFMGLKGIEKDSSNDAWYFDDDPVIVLEDRFEKMFGNTDICAVHIQVDNVFKKENLAKVRELTYELEHEVPMVDEVTSITDFEFVTGTDWGIDVGDLIPEEIPADKETLEGLKQKALAKKTLYNRLVSDDAKETWVLVELRKDPDNWRKNKDYLTYLQNKAKEYPKLYQGFNLSSEPVAPNYITGKIANRIARQDKYQSLNPKTTGTACMTVDKRDFFLKETPGLMKLGLIISIILLGVFLRSFRGVVFPIVIAIGAMVITLGIEGYFKTTVQPSVLPMPLFLGLAVAVGYSIHLFNFFKKEFLRTGKRKEAVITAIEKTGWPLLFTALTTICALMSFAFIKIKVLNWMGYTTALIVALTYLLTVLVFAIVLSFGRDRKSSHKLVEEEGSGLEGKLAALGKWILKNTMPIISVSIILTLIFVYGLTKTEVDFDNERTMGRKVPFVDRMISVGETKIGSMINYDIGIEFTEDNVVKDPEFLQRLDSFVQEIEGFSLTKRTTSILNILKDLNQVLNEDNPAYYKIPETRPMIAQTLLLYENAGGG</sequence>
<evidence type="ECO:0000259" key="7">
    <source>
        <dbReference type="PROSITE" id="PS50156"/>
    </source>
</evidence>
<organism evidence="8 9">
    <name type="scientific">Iocasia fonsfrigidae</name>
    <dbReference type="NCBI Taxonomy" id="2682810"/>
    <lineage>
        <taxon>Bacteria</taxon>
        <taxon>Bacillati</taxon>
        <taxon>Bacillota</taxon>
        <taxon>Clostridia</taxon>
        <taxon>Halanaerobiales</taxon>
        <taxon>Halanaerobiaceae</taxon>
        <taxon>Iocasia</taxon>
    </lineage>
</organism>
<feature type="transmembrane region" description="Helical" evidence="6">
    <location>
        <begin position="442"/>
        <end position="460"/>
    </location>
</feature>
<feature type="transmembrane region" description="Helical" evidence="6">
    <location>
        <begin position="258"/>
        <end position="275"/>
    </location>
</feature>
<evidence type="ECO:0000256" key="3">
    <source>
        <dbReference type="ARBA" id="ARBA00022692"/>
    </source>
</evidence>
<keyword evidence="9" id="KW-1185">Reference proteome</keyword>
<evidence type="ECO:0000256" key="2">
    <source>
        <dbReference type="ARBA" id="ARBA00022475"/>
    </source>
</evidence>
<dbReference type="InterPro" id="IPR004869">
    <property type="entry name" value="MMPL_dom"/>
</dbReference>
<name>A0A8A7KC97_9FIRM</name>
<gene>
    <name evidence="8" type="ORF">GM661_13300</name>
</gene>
<evidence type="ECO:0000256" key="1">
    <source>
        <dbReference type="ARBA" id="ARBA00004651"/>
    </source>
</evidence>
<keyword evidence="4 6" id="KW-1133">Transmembrane helix</keyword>
<evidence type="ECO:0000256" key="4">
    <source>
        <dbReference type="ARBA" id="ARBA00022989"/>
    </source>
</evidence>
<comment type="subcellular location">
    <subcellularLocation>
        <location evidence="1">Cell membrane</location>
        <topology evidence="1">Multi-pass membrane protein</topology>
    </subcellularLocation>
</comment>
<keyword evidence="3 6" id="KW-0812">Transmembrane</keyword>
<dbReference type="Proteomes" id="UP000665020">
    <property type="component" value="Chromosome"/>
</dbReference>
<dbReference type="RefSeq" id="WP_230867268.1">
    <property type="nucleotide sequence ID" value="NZ_CP046640.1"/>
</dbReference>
<evidence type="ECO:0000313" key="9">
    <source>
        <dbReference type="Proteomes" id="UP000665020"/>
    </source>
</evidence>
<dbReference type="GO" id="GO:0005886">
    <property type="term" value="C:plasma membrane"/>
    <property type="evidence" value="ECO:0007669"/>
    <property type="project" value="UniProtKB-SubCell"/>
</dbReference>
<proteinExistence type="predicted"/>
<feature type="transmembrane region" description="Helical" evidence="6">
    <location>
        <begin position="20"/>
        <end position="39"/>
    </location>
</feature>
<dbReference type="PANTHER" id="PTHR33406:SF13">
    <property type="entry name" value="MEMBRANE PROTEIN YDFJ"/>
    <property type="match status" value="1"/>
</dbReference>
<dbReference type="Pfam" id="PF03176">
    <property type="entry name" value="MMPL"/>
    <property type="match status" value="1"/>
</dbReference>
<evidence type="ECO:0000313" key="8">
    <source>
        <dbReference type="EMBL" id="QTL98870.1"/>
    </source>
</evidence>
<evidence type="ECO:0000256" key="6">
    <source>
        <dbReference type="SAM" id="Phobius"/>
    </source>
</evidence>
<dbReference type="Gene3D" id="1.20.1640.10">
    <property type="entry name" value="Multidrug efflux transporter AcrB transmembrane domain"/>
    <property type="match status" value="1"/>
</dbReference>
<accession>A0A8A7KC97</accession>